<accession>A0ABW2RLV2</accession>
<keyword evidence="3" id="KW-1185">Reference proteome</keyword>
<keyword evidence="1" id="KW-1133">Transmembrane helix</keyword>
<evidence type="ECO:0000313" key="3">
    <source>
        <dbReference type="Proteomes" id="UP001596500"/>
    </source>
</evidence>
<dbReference type="EMBL" id="JBHTBW010000044">
    <property type="protein sequence ID" value="MFC7442018.1"/>
    <property type="molecule type" value="Genomic_DNA"/>
</dbReference>
<comment type="caution">
    <text evidence="2">The sequence shown here is derived from an EMBL/GenBank/DDBJ whole genome shotgun (WGS) entry which is preliminary data.</text>
</comment>
<gene>
    <name evidence="2" type="ORF">ACFQNG_13035</name>
</gene>
<keyword evidence="1" id="KW-0812">Transmembrane</keyword>
<reference evidence="3" key="1">
    <citation type="journal article" date="2019" name="Int. J. Syst. Evol. Microbiol.">
        <title>The Global Catalogue of Microorganisms (GCM) 10K type strain sequencing project: providing services to taxonomists for standard genome sequencing and annotation.</title>
        <authorList>
            <consortium name="The Broad Institute Genomics Platform"/>
            <consortium name="The Broad Institute Genome Sequencing Center for Infectious Disease"/>
            <person name="Wu L."/>
            <person name="Ma J."/>
        </authorList>
    </citation>
    <scope>NUCLEOTIDE SEQUENCE [LARGE SCALE GENOMIC DNA]</scope>
    <source>
        <strain evidence="3">CGMCC 1.12942</strain>
    </source>
</reference>
<evidence type="ECO:0000256" key="1">
    <source>
        <dbReference type="SAM" id="Phobius"/>
    </source>
</evidence>
<dbReference type="RefSeq" id="WP_379865617.1">
    <property type="nucleotide sequence ID" value="NZ_JBHTBW010000044.1"/>
</dbReference>
<keyword evidence="1" id="KW-0472">Membrane</keyword>
<feature type="transmembrane region" description="Helical" evidence="1">
    <location>
        <begin position="70"/>
        <end position="88"/>
    </location>
</feature>
<evidence type="ECO:0000313" key="2">
    <source>
        <dbReference type="EMBL" id="MFC7442018.1"/>
    </source>
</evidence>
<proteinExistence type="predicted"/>
<protein>
    <submittedName>
        <fullName evidence="2">Uncharacterized protein</fullName>
    </submittedName>
</protein>
<sequence>MANQWPESLQHHPARAARHRIWMIRNYALTLVAASARVLSPFSILFFVLFHGGSFGNNPYDYVFTKVLESGLWCGIVCNLVIVEWMVIRKRQKT</sequence>
<name>A0ABW2RLV2_9BACL</name>
<dbReference type="Proteomes" id="UP001596500">
    <property type="component" value="Unassembled WGS sequence"/>
</dbReference>
<organism evidence="2 3">
    <name type="scientific">Laceyella putida</name>
    <dbReference type="NCBI Taxonomy" id="110101"/>
    <lineage>
        <taxon>Bacteria</taxon>
        <taxon>Bacillati</taxon>
        <taxon>Bacillota</taxon>
        <taxon>Bacilli</taxon>
        <taxon>Bacillales</taxon>
        <taxon>Thermoactinomycetaceae</taxon>
        <taxon>Laceyella</taxon>
    </lineage>
</organism>
<feature type="transmembrane region" description="Helical" evidence="1">
    <location>
        <begin position="27"/>
        <end position="50"/>
    </location>
</feature>